<evidence type="ECO:0000256" key="9">
    <source>
        <dbReference type="RuleBase" id="RU000688"/>
    </source>
</evidence>
<feature type="region of interest" description="Disordered" evidence="10">
    <location>
        <begin position="266"/>
        <end position="288"/>
    </location>
</feature>
<evidence type="ECO:0000313" key="13">
    <source>
        <dbReference type="Ensembl" id="ENSCINP00000026712.2"/>
    </source>
</evidence>
<evidence type="ECO:0000259" key="12">
    <source>
        <dbReference type="PROSITE" id="PS50262"/>
    </source>
</evidence>
<feature type="transmembrane region" description="Helical" evidence="11">
    <location>
        <begin position="79"/>
        <end position="100"/>
    </location>
</feature>
<dbReference type="PRINTS" id="PR00237">
    <property type="entry name" value="GPCRRHODOPSN"/>
</dbReference>
<comment type="subcellular location">
    <subcellularLocation>
        <location evidence="1">Cell membrane</location>
        <topology evidence="1">Multi-pass membrane protein</topology>
    </subcellularLocation>
</comment>
<dbReference type="PANTHER" id="PTHR24248:SF195">
    <property type="entry name" value="D(1) DOPAMINE RECEPTOR-LIKE"/>
    <property type="match status" value="1"/>
</dbReference>
<keyword evidence="5 9" id="KW-0297">G-protein coupled receptor</keyword>
<keyword evidence="6 11" id="KW-0472">Membrane</keyword>
<evidence type="ECO:0000256" key="6">
    <source>
        <dbReference type="ARBA" id="ARBA00023136"/>
    </source>
</evidence>
<evidence type="ECO:0000313" key="14">
    <source>
        <dbReference type="Proteomes" id="UP000008144"/>
    </source>
</evidence>
<dbReference type="PANTHER" id="PTHR24248">
    <property type="entry name" value="ADRENERGIC RECEPTOR-RELATED G-PROTEIN COUPLED RECEPTOR"/>
    <property type="match status" value="1"/>
</dbReference>
<keyword evidence="14" id="KW-1185">Reference proteome</keyword>
<dbReference type="PROSITE" id="PS00237">
    <property type="entry name" value="G_PROTEIN_RECEP_F1_1"/>
    <property type="match status" value="1"/>
</dbReference>
<dbReference type="OMA" id="YNARYRF"/>
<keyword evidence="7 9" id="KW-0675">Receptor</keyword>
<name>F6ZA41_CIOIN</name>
<evidence type="ECO:0000256" key="8">
    <source>
        <dbReference type="ARBA" id="ARBA00023224"/>
    </source>
</evidence>
<dbReference type="EMBL" id="EAAA01002267">
    <property type="status" value="NOT_ANNOTATED_CDS"/>
    <property type="molecule type" value="Genomic_DNA"/>
</dbReference>
<accession>F6ZA41</accession>
<organism evidence="13 14">
    <name type="scientific">Ciona intestinalis</name>
    <name type="common">Transparent sea squirt</name>
    <name type="synonym">Ascidia intestinalis</name>
    <dbReference type="NCBI Taxonomy" id="7719"/>
    <lineage>
        <taxon>Eukaryota</taxon>
        <taxon>Metazoa</taxon>
        <taxon>Chordata</taxon>
        <taxon>Tunicata</taxon>
        <taxon>Ascidiacea</taxon>
        <taxon>Phlebobranchia</taxon>
        <taxon>Cionidae</taxon>
        <taxon>Ciona</taxon>
    </lineage>
</organism>
<dbReference type="GeneTree" id="ENSGT00940000166955"/>
<evidence type="ECO:0000256" key="1">
    <source>
        <dbReference type="ARBA" id="ARBA00004651"/>
    </source>
</evidence>
<dbReference type="PROSITE" id="PS50262">
    <property type="entry name" value="G_PROTEIN_RECEP_F1_2"/>
    <property type="match status" value="1"/>
</dbReference>
<feature type="transmembrane region" description="Helical" evidence="11">
    <location>
        <begin position="223"/>
        <end position="242"/>
    </location>
</feature>
<dbReference type="STRING" id="7719.ENSCINP00000026712"/>
<dbReference type="CDD" id="cd00637">
    <property type="entry name" value="7tm_classA_rhodopsin-like"/>
    <property type="match status" value="1"/>
</dbReference>
<evidence type="ECO:0000256" key="7">
    <source>
        <dbReference type="ARBA" id="ARBA00023170"/>
    </source>
</evidence>
<evidence type="ECO:0000256" key="4">
    <source>
        <dbReference type="ARBA" id="ARBA00022989"/>
    </source>
</evidence>
<dbReference type="GO" id="GO:0071880">
    <property type="term" value="P:adenylate cyclase-activating adrenergic receptor signaling pathway"/>
    <property type="evidence" value="ECO:0000318"/>
    <property type="project" value="GO_Central"/>
</dbReference>
<protein>
    <recommendedName>
        <fullName evidence="12">G-protein coupled receptors family 1 profile domain-containing protein</fullName>
    </recommendedName>
</protein>
<evidence type="ECO:0000256" key="11">
    <source>
        <dbReference type="SAM" id="Phobius"/>
    </source>
</evidence>
<feature type="transmembrane region" description="Helical" evidence="11">
    <location>
        <begin position="120"/>
        <end position="139"/>
    </location>
</feature>
<dbReference type="AlphaFoldDB" id="F6ZA41"/>
<feature type="compositionally biased region" description="Polar residues" evidence="10">
    <location>
        <begin position="266"/>
        <end position="284"/>
    </location>
</feature>
<dbReference type="InterPro" id="IPR000276">
    <property type="entry name" value="GPCR_Rhodpsn"/>
</dbReference>
<dbReference type="Gene3D" id="1.20.1070.10">
    <property type="entry name" value="Rhodopsin 7-helix transmembrane proteins"/>
    <property type="match status" value="1"/>
</dbReference>
<dbReference type="Proteomes" id="UP000008144">
    <property type="component" value="Chromosome 6"/>
</dbReference>
<feature type="transmembrane region" description="Helical" evidence="11">
    <location>
        <begin position="42"/>
        <end position="67"/>
    </location>
</feature>
<evidence type="ECO:0000256" key="5">
    <source>
        <dbReference type="ARBA" id="ARBA00023040"/>
    </source>
</evidence>
<reference evidence="13" key="3">
    <citation type="submission" date="2025-08" db="UniProtKB">
        <authorList>
            <consortium name="Ensembl"/>
        </authorList>
    </citation>
    <scope>IDENTIFICATION</scope>
</reference>
<dbReference type="InParanoid" id="F6ZA41"/>
<evidence type="ECO:0000256" key="10">
    <source>
        <dbReference type="SAM" id="MobiDB-lite"/>
    </source>
</evidence>
<reference evidence="13" key="4">
    <citation type="submission" date="2025-09" db="UniProtKB">
        <authorList>
            <consortium name="Ensembl"/>
        </authorList>
    </citation>
    <scope>IDENTIFICATION</scope>
</reference>
<dbReference type="Pfam" id="PF00001">
    <property type="entry name" value="7tm_1"/>
    <property type="match status" value="1"/>
</dbReference>
<keyword evidence="4 11" id="KW-1133">Transmembrane helix</keyword>
<dbReference type="HOGENOM" id="CLU_913771_0_0_1"/>
<dbReference type="GO" id="GO:0004930">
    <property type="term" value="F:G protein-coupled receptor activity"/>
    <property type="evidence" value="ECO:0000318"/>
    <property type="project" value="GO_Central"/>
</dbReference>
<dbReference type="InterPro" id="IPR017452">
    <property type="entry name" value="GPCR_Rhodpsn_7TM"/>
</dbReference>
<feature type="domain" description="G-protein coupled receptors family 1 profile" evidence="12">
    <location>
        <begin position="58"/>
        <end position="305"/>
    </location>
</feature>
<proteinExistence type="inferred from homology"/>
<keyword evidence="8 9" id="KW-0807">Transducer</keyword>
<dbReference type="GO" id="GO:0005886">
    <property type="term" value="C:plasma membrane"/>
    <property type="evidence" value="ECO:0000318"/>
    <property type="project" value="GO_Central"/>
</dbReference>
<dbReference type="GO" id="GO:0043410">
    <property type="term" value="P:positive regulation of MAPK cascade"/>
    <property type="evidence" value="ECO:0000318"/>
    <property type="project" value="GO_Central"/>
</dbReference>
<evidence type="ECO:0000256" key="3">
    <source>
        <dbReference type="ARBA" id="ARBA00022692"/>
    </source>
</evidence>
<keyword evidence="2" id="KW-1003">Cell membrane</keyword>
<evidence type="ECO:0000256" key="2">
    <source>
        <dbReference type="ARBA" id="ARBA00022475"/>
    </source>
</evidence>
<reference evidence="13" key="2">
    <citation type="journal article" date="2008" name="Genome Biol.">
        <title>Improved genome assembly and evidence-based global gene model set for the chordate Ciona intestinalis: new insight into intron and operon populations.</title>
        <authorList>
            <person name="Satou Y."/>
            <person name="Mineta K."/>
            <person name="Ogasawara M."/>
            <person name="Sasakura Y."/>
            <person name="Shoguchi E."/>
            <person name="Ueno K."/>
            <person name="Yamada L."/>
            <person name="Matsumoto J."/>
            <person name="Wasserscheid J."/>
            <person name="Dewar K."/>
            <person name="Wiley G.B."/>
            <person name="Macmil S.L."/>
            <person name="Roe B.A."/>
            <person name="Zeller R.W."/>
            <person name="Hastings K.E."/>
            <person name="Lemaire P."/>
            <person name="Lindquist E."/>
            <person name="Endo T."/>
            <person name="Hotta K."/>
            <person name="Inaba K."/>
        </authorList>
    </citation>
    <scope>NUCLEOTIDE SEQUENCE [LARGE SCALE GENOMIC DNA]</scope>
    <source>
        <strain evidence="13">wild type</strain>
    </source>
</reference>
<keyword evidence="3 9" id="KW-0812">Transmembrane</keyword>
<dbReference type="SUPFAM" id="SSF81321">
    <property type="entry name" value="Family A G protein-coupled receptor-like"/>
    <property type="match status" value="1"/>
</dbReference>
<sequence>MDAGLGTTMAATVVSTVAQLNVTQLNATQPDIDYLRASSFRYFGICVAIWAIFVGSIGNLLTILAFFSNSKLRTTFNVFIVNLSIVDFLTASLMLPFNLAGYVQMAWPFGPYDFTARFQAYSYFCCGYTSVVFLVTITVNRFIGVVKPGKYNDYFNKQRVICILVFCWTFAPICLIPMLTTHPICAKQNPSNPTNSITGFHPKQFICTFVCVPWDEYMQVARAVFQFLPLVIMVVLYSIIFTRLDRQRERIHATMRKGRSASNATGINSVSVSEASPTKSVSTDQNKRSVSIVKDKNNLRKSIML</sequence>
<feature type="transmembrane region" description="Helical" evidence="11">
    <location>
        <begin position="160"/>
        <end position="180"/>
    </location>
</feature>
<comment type="similarity">
    <text evidence="9">Belongs to the G-protein coupled receptor 1 family.</text>
</comment>
<dbReference type="Ensembl" id="ENSCINT00000026958.2">
    <property type="protein sequence ID" value="ENSCINP00000026712.2"/>
    <property type="gene ID" value="ENSCING00000014877.2"/>
</dbReference>
<reference evidence="14" key="1">
    <citation type="journal article" date="2002" name="Science">
        <title>The draft genome of Ciona intestinalis: insights into chordate and vertebrate origins.</title>
        <authorList>
            <person name="Dehal P."/>
            <person name="Satou Y."/>
            <person name="Campbell R.K."/>
            <person name="Chapman J."/>
            <person name="Degnan B."/>
            <person name="De Tomaso A."/>
            <person name="Davidson B."/>
            <person name="Di Gregorio A."/>
            <person name="Gelpke M."/>
            <person name="Goodstein D.M."/>
            <person name="Harafuji N."/>
            <person name="Hastings K.E."/>
            <person name="Ho I."/>
            <person name="Hotta K."/>
            <person name="Huang W."/>
            <person name="Kawashima T."/>
            <person name="Lemaire P."/>
            <person name="Martinez D."/>
            <person name="Meinertzhagen I.A."/>
            <person name="Necula S."/>
            <person name="Nonaka M."/>
            <person name="Putnam N."/>
            <person name="Rash S."/>
            <person name="Saiga H."/>
            <person name="Satake M."/>
            <person name="Terry A."/>
            <person name="Yamada L."/>
            <person name="Wang H.G."/>
            <person name="Awazu S."/>
            <person name="Azumi K."/>
            <person name="Boore J."/>
            <person name="Branno M."/>
            <person name="Chin-Bow S."/>
            <person name="DeSantis R."/>
            <person name="Doyle S."/>
            <person name="Francino P."/>
            <person name="Keys D.N."/>
            <person name="Haga S."/>
            <person name="Hayashi H."/>
            <person name="Hino K."/>
            <person name="Imai K.S."/>
            <person name="Inaba K."/>
            <person name="Kano S."/>
            <person name="Kobayashi K."/>
            <person name="Kobayashi M."/>
            <person name="Lee B.I."/>
            <person name="Makabe K.W."/>
            <person name="Manohar C."/>
            <person name="Matassi G."/>
            <person name="Medina M."/>
            <person name="Mochizuki Y."/>
            <person name="Mount S."/>
            <person name="Morishita T."/>
            <person name="Miura S."/>
            <person name="Nakayama A."/>
            <person name="Nishizaka S."/>
            <person name="Nomoto H."/>
            <person name="Ohta F."/>
            <person name="Oishi K."/>
            <person name="Rigoutsos I."/>
            <person name="Sano M."/>
            <person name="Sasaki A."/>
            <person name="Sasakura Y."/>
            <person name="Shoguchi E."/>
            <person name="Shin-i T."/>
            <person name="Spagnuolo A."/>
            <person name="Stainier D."/>
            <person name="Suzuki M.M."/>
            <person name="Tassy O."/>
            <person name="Takatori N."/>
            <person name="Tokuoka M."/>
            <person name="Yagi K."/>
            <person name="Yoshizaki F."/>
            <person name="Wada S."/>
            <person name="Zhang C."/>
            <person name="Hyatt P.D."/>
            <person name="Larimer F."/>
            <person name="Detter C."/>
            <person name="Doggett N."/>
            <person name="Glavina T."/>
            <person name="Hawkins T."/>
            <person name="Richardson P."/>
            <person name="Lucas S."/>
            <person name="Kohara Y."/>
            <person name="Levine M."/>
            <person name="Satoh N."/>
            <person name="Rokhsar D.S."/>
        </authorList>
    </citation>
    <scope>NUCLEOTIDE SEQUENCE [LARGE SCALE GENOMIC DNA]</scope>
</reference>